<protein>
    <recommendedName>
        <fullName evidence="1">HAT C-terminal dimerisation domain-containing protein</fullName>
    </recommendedName>
</protein>
<sequence>MELKMRQIWQLKENLLDLSADGMLQLEYKTINLDTFWFKRKSEYPELTTEALKCLIPFATSYLCELTFSSMAQRKSKKRNRLEEEACFAHARCYNPLRQHLAI</sequence>
<reference evidence="2 3" key="1">
    <citation type="submission" date="2020-04" db="EMBL/GenBank/DDBJ databases">
        <authorList>
            <person name="Wallbank WR R."/>
            <person name="Pardo Diaz C."/>
            <person name="Kozak K."/>
            <person name="Martin S."/>
            <person name="Jiggins C."/>
            <person name="Moest M."/>
            <person name="Warren A I."/>
            <person name="Byers J.R.P. K."/>
            <person name="Montejo-Kovacevich G."/>
            <person name="Yen C E."/>
        </authorList>
    </citation>
    <scope>NUCLEOTIDE SEQUENCE [LARGE SCALE GENOMIC DNA]</scope>
</reference>
<proteinExistence type="predicted"/>
<comment type="caution">
    <text evidence="2">The sequence shown here is derived from an EMBL/GenBank/DDBJ whole genome shotgun (WGS) entry which is preliminary data.</text>
</comment>
<evidence type="ECO:0000313" key="2">
    <source>
        <dbReference type="EMBL" id="CAB3229896.1"/>
    </source>
</evidence>
<dbReference type="InterPro" id="IPR012337">
    <property type="entry name" value="RNaseH-like_sf"/>
</dbReference>
<name>A0A8S0ZB18_ARCPL</name>
<evidence type="ECO:0000259" key="1">
    <source>
        <dbReference type="Pfam" id="PF05699"/>
    </source>
</evidence>
<dbReference type="PANTHER" id="PTHR45913">
    <property type="entry name" value="EPM2A-INTERACTING PROTEIN 1"/>
    <property type="match status" value="1"/>
</dbReference>
<organism evidence="2 3">
    <name type="scientific">Arctia plantaginis</name>
    <name type="common">Wood tiger moth</name>
    <name type="synonym">Phalaena plantaginis</name>
    <dbReference type="NCBI Taxonomy" id="874455"/>
    <lineage>
        <taxon>Eukaryota</taxon>
        <taxon>Metazoa</taxon>
        <taxon>Ecdysozoa</taxon>
        <taxon>Arthropoda</taxon>
        <taxon>Hexapoda</taxon>
        <taxon>Insecta</taxon>
        <taxon>Pterygota</taxon>
        <taxon>Neoptera</taxon>
        <taxon>Endopterygota</taxon>
        <taxon>Lepidoptera</taxon>
        <taxon>Glossata</taxon>
        <taxon>Ditrysia</taxon>
        <taxon>Noctuoidea</taxon>
        <taxon>Erebidae</taxon>
        <taxon>Arctiinae</taxon>
        <taxon>Arctia</taxon>
    </lineage>
</organism>
<keyword evidence="3" id="KW-1185">Reference proteome</keyword>
<dbReference type="OrthoDB" id="1101576at2759"/>
<gene>
    <name evidence="2" type="ORF">APLA_LOCUS3988</name>
</gene>
<dbReference type="Proteomes" id="UP000494106">
    <property type="component" value="Unassembled WGS sequence"/>
</dbReference>
<dbReference type="Pfam" id="PF05699">
    <property type="entry name" value="Dimer_Tnp_hAT"/>
    <property type="match status" value="1"/>
</dbReference>
<evidence type="ECO:0000313" key="3">
    <source>
        <dbReference type="Proteomes" id="UP000494106"/>
    </source>
</evidence>
<dbReference type="GO" id="GO:0046983">
    <property type="term" value="F:protein dimerization activity"/>
    <property type="evidence" value="ECO:0007669"/>
    <property type="project" value="InterPro"/>
</dbReference>
<accession>A0A8S0ZB18</accession>
<feature type="domain" description="HAT C-terminal dimerisation" evidence="1">
    <location>
        <begin position="29"/>
        <end position="85"/>
    </location>
</feature>
<dbReference type="AlphaFoldDB" id="A0A8S0ZB18"/>
<dbReference type="InterPro" id="IPR008906">
    <property type="entry name" value="HATC_C_dom"/>
</dbReference>
<dbReference type="EMBL" id="CADEBC010000426">
    <property type="protein sequence ID" value="CAB3229896.1"/>
    <property type="molecule type" value="Genomic_DNA"/>
</dbReference>
<dbReference type="SUPFAM" id="SSF53098">
    <property type="entry name" value="Ribonuclease H-like"/>
    <property type="match status" value="1"/>
</dbReference>
<dbReference type="PANTHER" id="PTHR45913:SF19">
    <property type="entry name" value="LOW QUALITY PROTEIN: ZINC FINGER BED DOMAIN-CONTAINING PROTEIN 5-LIKE"/>
    <property type="match status" value="1"/>
</dbReference>